<proteinExistence type="inferred from homology"/>
<dbReference type="Proteomes" id="UP000305836">
    <property type="component" value="Unassembled WGS sequence"/>
</dbReference>
<organism evidence="2 3">
    <name type="scientific">Kribbella jiaozuonensis</name>
    <dbReference type="NCBI Taxonomy" id="2575441"/>
    <lineage>
        <taxon>Bacteria</taxon>
        <taxon>Bacillati</taxon>
        <taxon>Actinomycetota</taxon>
        <taxon>Actinomycetes</taxon>
        <taxon>Propionibacteriales</taxon>
        <taxon>Kribbellaceae</taxon>
        <taxon>Kribbella</taxon>
    </lineage>
</organism>
<dbReference type="Gene3D" id="3.30.420.40">
    <property type="match status" value="2"/>
</dbReference>
<comment type="caution">
    <text evidence="2">The sequence shown here is derived from an EMBL/GenBank/DDBJ whole genome shotgun (WGS) entry which is preliminary data.</text>
</comment>
<keyword evidence="3" id="KW-1185">Reference proteome</keyword>
<evidence type="ECO:0000313" key="2">
    <source>
        <dbReference type="EMBL" id="TKK81620.1"/>
    </source>
</evidence>
<evidence type="ECO:0000256" key="1">
    <source>
        <dbReference type="ARBA" id="ARBA00006479"/>
    </source>
</evidence>
<name>A0A4U3M025_9ACTN</name>
<dbReference type="EMBL" id="SZPZ01000001">
    <property type="protein sequence ID" value="TKK81620.1"/>
    <property type="molecule type" value="Genomic_DNA"/>
</dbReference>
<dbReference type="InterPro" id="IPR000600">
    <property type="entry name" value="ROK"/>
</dbReference>
<dbReference type="Pfam" id="PF00480">
    <property type="entry name" value="ROK"/>
    <property type="match status" value="1"/>
</dbReference>
<comment type="similarity">
    <text evidence="1">Belongs to the ROK (NagC/XylR) family.</text>
</comment>
<sequence>MQLLLPAGEESWWPMVTSEHEGFEQHLQKVLPDKPKPSEKVSQQVLGAVLQELAIAAPDGRLRNELLRRVGPGDGSKYSAATLSKALAALEKAHLITKRAVYSGPGAGGRPPERYLLGSNLWAMVGVHISISQNQQHTVTCTIRDLSAQLIQSRNMRLTEDTESAQIALQIGDFVKQMIGQWQAGRTEARILGVGIEVPGHVHRGLVMEAPHSGWQHAAPLAIDIGEALDHELSVVLDNDVNLIALREMYRRDRRSRPQDGAVVAVFDEGVGAGLVVGGRVYRGHRGGAGEPGHNPVFVDAGEPRLPRAAAVESATAGGYPTFADPCNCKKLSHIDCYAIPQRIAGELGYPLAEFARLAGEPAYDGVNLTPAGRAFWTAGSALGHGIVSLIHAQNPGWLLLLLPRALADVELGTEWYKQTAAAMYRQAIETVVDEEAFSSAASDARRGAPRLEVRSTAGDPDGGPEKAARNAAIRVLDDFIAHALKQDECIPEQPDDLIPSVPAGLDERQLAKERQLALTKELREILKYHDPEQLLGSDPLADQYFTEEHALLRLVMDQTLNKKAVQDLWHEAFRPSRLLGDQGKLSEFTRELETLQRRWISGRIAPVGR</sequence>
<gene>
    <name evidence="2" type="ORF">FDA38_01895</name>
</gene>
<dbReference type="PANTHER" id="PTHR18964:SF149">
    <property type="entry name" value="BIFUNCTIONAL UDP-N-ACETYLGLUCOSAMINE 2-EPIMERASE_N-ACETYLMANNOSAMINE KINASE"/>
    <property type="match status" value="1"/>
</dbReference>
<dbReference type="AlphaFoldDB" id="A0A4U3M025"/>
<protein>
    <submittedName>
        <fullName evidence="2">ROK family protein</fullName>
    </submittedName>
</protein>
<dbReference type="PANTHER" id="PTHR18964">
    <property type="entry name" value="ROK (REPRESSOR, ORF, KINASE) FAMILY"/>
    <property type="match status" value="1"/>
</dbReference>
<evidence type="ECO:0000313" key="3">
    <source>
        <dbReference type="Proteomes" id="UP000305836"/>
    </source>
</evidence>
<dbReference type="OrthoDB" id="3189808at2"/>
<accession>A0A4U3M025</accession>
<dbReference type="InterPro" id="IPR043129">
    <property type="entry name" value="ATPase_NBD"/>
</dbReference>
<reference evidence="2 3" key="1">
    <citation type="submission" date="2019-04" db="EMBL/GenBank/DDBJ databases">
        <title>Kribbella sp. NEAU-THZ 27 nov., a novel actinomycete isolated from soil.</title>
        <authorList>
            <person name="Duan L."/>
        </authorList>
    </citation>
    <scope>NUCLEOTIDE SEQUENCE [LARGE SCALE GENOMIC DNA]</scope>
    <source>
        <strain evidence="3">NEAU-THZ27</strain>
    </source>
</reference>
<dbReference type="SUPFAM" id="SSF53067">
    <property type="entry name" value="Actin-like ATPase domain"/>
    <property type="match status" value="2"/>
</dbReference>